<dbReference type="Gramene" id="GBG70154">
    <property type="protein sequence ID" value="GBG70154"/>
    <property type="gene ID" value="CBR_g6285"/>
</dbReference>
<organism evidence="2 3">
    <name type="scientific">Chara braunii</name>
    <name type="common">Braun's stonewort</name>
    <dbReference type="NCBI Taxonomy" id="69332"/>
    <lineage>
        <taxon>Eukaryota</taxon>
        <taxon>Viridiplantae</taxon>
        <taxon>Streptophyta</taxon>
        <taxon>Charophyceae</taxon>
        <taxon>Charales</taxon>
        <taxon>Characeae</taxon>
        <taxon>Chara</taxon>
    </lineage>
</organism>
<gene>
    <name evidence="2" type="ORF">CBR_g6285</name>
</gene>
<dbReference type="EMBL" id="BFEA01000126">
    <property type="protein sequence ID" value="GBG70154.1"/>
    <property type="molecule type" value="Genomic_DNA"/>
</dbReference>
<comment type="caution">
    <text evidence="2">The sequence shown here is derived from an EMBL/GenBank/DDBJ whole genome shotgun (WGS) entry which is preliminary data.</text>
</comment>
<proteinExistence type="predicted"/>
<sequence>MASRGGGRCRSRHDGGAGVRAFFSSFFFFFVFLLVLLLAMAAVPSSATTEAQLRAAVLSSTARVLLVDSDILLTSSLPQVVCPDLTIRGRCGRRLCKIDGRGRFRGFFQPPKISISGIELTRMSSSTAAGQDDAAAIFGDSNSSPTVVLSNVRISYARNRRAVQVFEGTITASNTVFLGNAAGAIALSSFTRLDGRNVQFISNKARWGGAITSSEGIINCTNCRFERNEAQLGGGAVIMGDVDGTEAAFFKCSFVRNKVTNRGGEGGAVNVGNVDSVSPVRFCRNSFVSNTAKTAGGATVTSHVWISTSNEDARVNFCPSRPSTGVTITNPAFVPNVIDTCSAC</sequence>
<evidence type="ECO:0000313" key="2">
    <source>
        <dbReference type="EMBL" id="GBG70154.1"/>
    </source>
</evidence>
<protein>
    <recommendedName>
        <fullName evidence="4">Right handed beta helix domain-containing protein</fullName>
    </recommendedName>
</protein>
<feature type="transmembrane region" description="Helical" evidence="1">
    <location>
        <begin position="21"/>
        <end position="43"/>
    </location>
</feature>
<keyword evidence="1" id="KW-1133">Transmembrane helix</keyword>
<dbReference type="Proteomes" id="UP000265515">
    <property type="component" value="Unassembled WGS sequence"/>
</dbReference>
<name>A0A388KJC6_CHABU</name>
<reference evidence="2 3" key="1">
    <citation type="journal article" date="2018" name="Cell">
        <title>The Chara Genome: Secondary Complexity and Implications for Plant Terrestrialization.</title>
        <authorList>
            <person name="Nishiyama T."/>
            <person name="Sakayama H."/>
            <person name="Vries J.D."/>
            <person name="Buschmann H."/>
            <person name="Saint-Marcoux D."/>
            <person name="Ullrich K.K."/>
            <person name="Haas F.B."/>
            <person name="Vanderstraeten L."/>
            <person name="Becker D."/>
            <person name="Lang D."/>
            <person name="Vosolsobe S."/>
            <person name="Rombauts S."/>
            <person name="Wilhelmsson P.K.I."/>
            <person name="Janitza P."/>
            <person name="Kern R."/>
            <person name="Heyl A."/>
            <person name="Rumpler F."/>
            <person name="Villalobos L.I.A.C."/>
            <person name="Clay J.M."/>
            <person name="Skokan R."/>
            <person name="Toyoda A."/>
            <person name="Suzuki Y."/>
            <person name="Kagoshima H."/>
            <person name="Schijlen E."/>
            <person name="Tajeshwar N."/>
            <person name="Catarino B."/>
            <person name="Hetherington A.J."/>
            <person name="Saltykova A."/>
            <person name="Bonnot C."/>
            <person name="Breuninger H."/>
            <person name="Symeonidi A."/>
            <person name="Radhakrishnan G.V."/>
            <person name="Van Nieuwerburgh F."/>
            <person name="Deforce D."/>
            <person name="Chang C."/>
            <person name="Karol K.G."/>
            <person name="Hedrich R."/>
            <person name="Ulvskov P."/>
            <person name="Glockner G."/>
            <person name="Delwiche C.F."/>
            <person name="Petrasek J."/>
            <person name="Van de Peer Y."/>
            <person name="Friml J."/>
            <person name="Beilby M."/>
            <person name="Dolan L."/>
            <person name="Kohara Y."/>
            <person name="Sugano S."/>
            <person name="Fujiyama A."/>
            <person name="Delaux P.-M."/>
            <person name="Quint M."/>
            <person name="TheiBen G."/>
            <person name="Hagemann M."/>
            <person name="Harholt J."/>
            <person name="Dunand C."/>
            <person name="Zachgo S."/>
            <person name="Langdale J."/>
            <person name="Maumus F."/>
            <person name="Straeten D.V.D."/>
            <person name="Gould S.B."/>
            <person name="Rensing S.A."/>
        </authorList>
    </citation>
    <scope>NUCLEOTIDE SEQUENCE [LARGE SCALE GENOMIC DNA]</scope>
    <source>
        <strain evidence="2 3">S276</strain>
    </source>
</reference>
<evidence type="ECO:0000313" key="3">
    <source>
        <dbReference type="Proteomes" id="UP000265515"/>
    </source>
</evidence>
<keyword evidence="1" id="KW-0812">Transmembrane</keyword>
<dbReference type="AlphaFoldDB" id="A0A388KJC6"/>
<accession>A0A388KJC6</accession>
<keyword evidence="1" id="KW-0472">Membrane</keyword>
<evidence type="ECO:0008006" key="4">
    <source>
        <dbReference type="Google" id="ProtNLM"/>
    </source>
</evidence>
<dbReference type="SUPFAM" id="SSF51126">
    <property type="entry name" value="Pectin lyase-like"/>
    <property type="match status" value="1"/>
</dbReference>
<dbReference type="OrthoDB" id="439917at2759"/>
<dbReference type="InterPro" id="IPR011050">
    <property type="entry name" value="Pectin_lyase_fold/virulence"/>
</dbReference>
<keyword evidence="3" id="KW-1185">Reference proteome</keyword>
<evidence type="ECO:0000256" key="1">
    <source>
        <dbReference type="SAM" id="Phobius"/>
    </source>
</evidence>